<feature type="domain" description="Leucine-binding protein" evidence="4">
    <location>
        <begin position="29"/>
        <end position="378"/>
    </location>
</feature>
<dbReference type="Gene3D" id="3.40.50.2300">
    <property type="match status" value="2"/>
</dbReference>
<dbReference type="SUPFAM" id="SSF53822">
    <property type="entry name" value="Periplasmic binding protein-like I"/>
    <property type="match status" value="1"/>
</dbReference>
<organism evidence="5 6">
    <name type="scientific">Pseudooceanicola lipolyticus</name>
    <dbReference type="NCBI Taxonomy" id="2029104"/>
    <lineage>
        <taxon>Bacteria</taxon>
        <taxon>Pseudomonadati</taxon>
        <taxon>Pseudomonadota</taxon>
        <taxon>Alphaproteobacteria</taxon>
        <taxon>Rhodobacterales</taxon>
        <taxon>Paracoccaceae</taxon>
        <taxon>Pseudooceanicola</taxon>
    </lineage>
</organism>
<dbReference type="InterPro" id="IPR028081">
    <property type="entry name" value="Leu-bd"/>
</dbReference>
<sequence length="387" mass="40567">MKTLTALAAAATLLAAPLAAQTPGVSDDEIKLGGAHDLSGIFAPFSVPAVAAAQAYFAEVNAKGGVHGRKITYIVEDHGYQVPKAAQAANKLINRDQVFAMLLSLGTPHNLAMFQLMEPQGVPNVSPITAARQMIEPPAPWKFAGTSSYYDAIKATTEFMIAEEGTKKVCLMILPTDFGKEIEAAVHELAEAGEIELGAEVGHKPDETDFTGALGKVKDSGCDTVAMALGVSQMINAIATARKLGMDDLKIMLSGAGFHTVVAKGLAQQGVMDGVYAGAGWQDLEARLGEPEVAAWVASYKEATGEDYPGTGALLGRSGAAIMVAGLEAAGRDLTREGFIAAMETLDFHDPIAGNHVDFSPEDHAGADEVFVSRIENGSWVLVQTLE</sequence>
<protein>
    <submittedName>
        <fullName evidence="5">Branched-chain amino acid ABC transporter substrate-binding protein</fullName>
    </submittedName>
</protein>
<feature type="signal peptide" evidence="3">
    <location>
        <begin position="1"/>
        <end position="20"/>
    </location>
</feature>
<reference evidence="5 6" key="1">
    <citation type="journal article" date="2018" name="Int. J. Syst. Evol. Microbiol.">
        <title>Pseudooceanicola lipolyticus sp. nov., a marine alphaproteobacterium, reclassification of Oceanicola flagellatus as Pseudooceanicola flagellatus comb. nov. and emended description of the genus Pseudooceanicola.</title>
        <authorList>
            <person name="Huang M.-M."/>
            <person name="Guo L.-L."/>
            <person name="Wu Y.-H."/>
            <person name="Lai Q.-L."/>
            <person name="Shao Z.-Z."/>
            <person name="Wang C.-S."/>
            <person name="Wu M."/>
            <person name="Xu X.-W."/>
        </authorList>
    </citation>
    <scope>NUCLEOTIDE SEQUENCE [LARGE SCALE GENOMIC DNA]</scope>
    <source>
        <strain evidence="5 6">157</strain>
    </source>
</reference>
<gene>
    <name evidence="5" type="ORF">CVM52_08085</name>
</gene>
<comment type="caution">
    <text evidence="5">The sequence shown here is derived from an EMBL/GenBank/DDBJ whole genome shotgun (WGS) entry which is preliminary data.</text>
</comment>
<keyword evidence="2 3" id="KW-0732">Signal</keyword>
<accession>A0A2M8J380</accession>
<dbReference type="Proteomes" id="UP000231553">
    <property type="component" value="Unassembled WGS sequence"/>
</dbReference>
<dbReference type="InterPro" id="IPR028082">
    <property type="entry name" value="Peripla_BP_I"/>
</dbReference>
<name>A0A2M8J380_9RHOB</name>
<evidence type="ECO:0000259" key="4">
    <source>
        <dbReference type="Pfam" id="PF13458"/>
    </source>
</evidence>
<dbReference type="OrthoDB" id="9147078at2"/>
<proteinExistence type="inferred from homology"/>
<dbReference type="EMBL" id="PGTB01000019">
    <property type="protein sequence ID" value="PJE37227.1"/>
    <property type="molecule type" value="Genomic_DNA"/>
</dbReference>
<feature type="chain" id="PRO_5014818590" evidence="3">
    <location>
        <begin position="21"/>
        <end position="387"/>
    </location>
</feature>
<dbReference type="PANTHER" id="PTHR47235">
    <property type="entry name" value="BLR6548 PROTEIN"/>
    <property type="match status" value="1"/>
</dbReference>
<evidence type="ECO:0000313" key="5">
    <source>
        <dbReference type="EMBL" id="PJE37227.1"/>
    </source>
</evidence>
<evidence type="ECO:0000313" key="6">
    <source>
        <dbReference type="Proteomes" id="UP000231553"/>
    </source>
</evidence>
<dbReference type="AlphaFoldDB" id="A0A2M8J380"/>
<comment type="similarity">
    <text evidence="1">Belongs to the leucine-binding protein family.</text>
</comment>
<dbReference type="Pfam" id="PF13458">
    <property type="entry name" value="Peripla_BP_6"/>
    <property type="match status" value="1"/>
</dbReference>
<dbReference type="PANTHER" id="PTHR47235:SF1">
    <property type="entry name" value="BLR6548 PROTEIN"/>
    <property type="match status" value="1"/>
</dbReference>
<evidence type="ECO:0000256" key="3">
    <source>
        <dbReference type="SAM" id="SignalP"/>
    </source>
</evidence>
<keyword evidence="6" id="KW-1185">Reference proteome</keyword>
<dbReference type="RefSeq" id="WP_100162002.1">
    <property type="nucleotide sequence ID" value="NZ_PGTB01000019.1"/>
</dbReference>
<evidence type="ECO:0000256" key="2">
    <source>
        <dbReference type="ARBA" id="ARBA00022729"/>
    </source>
</evidence>
<dbReference type="CDD" id="cd06343">
    <property type="entry name" value="PBP1_ABC_ligand_binding-like"/>
    <property type="match status" value="1"/>
</dbReference>
<evidence type="ECO:0000256" key="1">
    <source>
        <dbReference type="ARBA" id="ARBA00010062"/>
    </source>
</evidence>